<feature type="domain" description="Secretion system C-terminal sorting" evidence="4">
    <location>
        <begin position="663"/>
        <end position="741"/>
    </location>
</feature>
<protein>
    <submittedName>
        <fullName evidence="5">T9SS type A sorting domain-containing protein</fullName>
    </submittedName>
</protein>
<gene>
    <name evidence="5" type="ORF">J0X19_09590</name>
</gene>
<evidence type="ECO:0000259" key="4">
    <source>
        <dbReference type="Pfam" id="PF18962"/>
    </source>
</evidence>
<accession>A0A939JCB7</accession>
<organism evidence="5 6">
    <name type="scientific">Hymenobacter telluris</name>
    <dbReference type="NCBI Taxonomy" id="2816474"/>
    <lineage>
        <taxon>Bacteria</taxon>
        <taxon>Pseudomonadati</taxon>
        <taxon>Bacteroidota</taxon>
        <taxon>Cytophagia</taxon>
        <taxon>Cytophagales</taxon>
        <taxon>Hymenobacteraceae</taxon>
        <taxon>Hymenobacter</taxon>
    </lineage>
</organism>
<evidence type="ECO:0000313" key="6">
    <source>
        <dbReference type="Proteomes" id="UP000664144"/>
    </source>
</evidence>
<dbReference type="NCBIfam" id="TIGR04183">
    <property type="entry name" value="Por_Secre_tail"/>
    <property type="match status" value="1"/>
</dbReference>
<keyword evidence="1" id="KW-1015">Disulfide bond</keyword>
<dbReference type="AlphaFoldDB" id="A0A939JCB7"/>
<dbReference type="Pfam" id="PF06119">
    <property type="entry name" value="NIDO"/>
    <property type="match status" value="2"/>
</dbReference>
<comment type="caution">
    <text evidence="5">The sequence shown here is derived from an EMBL/GenBank/DDBJ whole genome shotgun (WGS) entry which is preliminary data.</text>
</comment>
<evidence type="ECO:0000313" key="5">
    <source>
        <dbReference type="EMBL" id="MBO0358195.1"/>
    </source>
</evidence>
<dbReference type="EMBL" id="JAFLQZ010000004">
    <property type="protein sequence ID" value="MBO0358195.1"/>
    <property type="molecule type" value="Genomic_DNA"/>
</dbReference>
<dbReference type="PANTHER" id="PTHR13802:SF52">
    <property type="entry name" value="MUCIN-4"/>
    <property type="match status" value="1"/>
</dbReference>
<dbReference type="InterPro" id="IPR026444">
    <property type="entry name" value="Secre_tail"/>
</dbReference>
<dbReference type="PANTHER" id="PTHR13802">
    <property type="entry name" value="MUCIN 4-RELATED"/>
    <property type="match status" value="1"/>
</dbReference>
<dbReference type="RefSeq" id="WP_206984112.1">
    <property type="nucleotide sequence ID" value="NZ_JAFLQZ010000004.1"/>
</dbReference>
<dbReference type="InterPro" id="IPR013783">
    <property type="entry name" value="Ig-like_fold"/>
</dbReference>
<dbReference type="Gene3D" id="2.60.40.10">
    <property type="entry name" value="Immunoglobulins"/>
    <property type="match status" value="3"/>
</dbReference>
<dbReference type="GO" id="GO:0007160">
    <property type="term" value="P:cell-matrix adhesion"/>
    <property type="evidence" value="ECO:0007669"/>
    <property type="project" value="InterPro"/>
</dbReference>
<evidence type="ECO:0000256" key="1">
    <source>
        <dbReference type="ARBA" id="ARBA00023157"/>
    </source>
</evidence>
<evidence type="ECO:0000259" key="3">
    <source>
        <dbReference type="Pfam" id="PF06119"/>
    </source>
</evidence>
<dbReference type="InterPro" id="IPR051495">
    <property type="entry name" value="Epithelial_Barrier/Signaling"/>
</dbReference>
<dbReference type="Proteomes" id="UP000664144">
    <property type="component" value="Unassembled WGS sequence"/>
</dbReference>
<sequence>MRHLITRLLLRSTVLLLLLFAALPGIGQVVTDPSNTQGYDQAKLLRAAAASNNRPVAEPKKAKSSAINPRTNSSQAAVESDCFIPRDNSYTAIPRNDDGSFGPIALPFTFNLYGSSYTQVWINTNGNLTFTGAYAAYNASGFPFDLPMVAPFWGDVDTRNTASGVIYYKLSATNLIVTWENVGYFSSQADKTNTFQTIIGSSTDALLGPGQNVSFRYGDMQWTTGSASGGINGFGGTPATVGVNQGNGVDFVQVGRFNLDNAAYDGPGGANDGINYLDGQCYGFNVTNVGNIPPSVSNLPLNNTVTVAQGQTVTVNPQFLAPEVNQTVTVAVNTGGLCNTTATTTNGATASATISITGAACNVGTHSIVLTATDNGTPVGTTTATLTVIVTPAATCNLQLTTSVTNAGCGALGAINLTVANGTAPYTYAWTGPNGFTASTEDISGLAAGTYSVTVTDAAQCSATTTATVTSTGTDTTPPSILAAGFITAIESDGTRTIHAADVDWGSTDACSGIASMTISPSTFTCANVGPNQVTLTVTDNAGNSASETVTVIIVDNSAPVVMAAGFQTTLVNGTRTIQAIDIDYGSYDNCGSIASMTIDRNTFTCANVGPNQVTLTVTDNNGNVSTQTVTVLITADATCTPPARPSNSGSSAVDAQASQLEVYPNPATDRTTLTFQAKQAGAAQVLVYNSLGRLVATVYDGPVQAKQQYSFSLESQKLPAGVYSCQLRTAGHTQLTRLMVVK</sequence>
<dbReference type="Pfam" id="PF18962">
    <property type="entry name" value="Por_Secre_tail"/>
    <property type="match status" value="1"/>
</dbReference>
<feature type="domain" description="NIDO" evidence="3">
    <location>
        <begin position="175"/>
        <end position="252"/>
    </location>
</feature>
<name>A0A939JCB7_9BACT</name>
<feature type="compositionally biased region" description="Polar residues" evidence="2">
    <location>
        <begin position="65"/>
        <end position="74"/>
    </location>
</feature>
<keyword evidence="6" id="KW-1185">Reference proteome</keyword>
<evidence type="ECO:0000256" key="2">
    <source>
        <dbReference type="SAM" id="MobiDB-lite"/>
    </source>
</evidence>
<feature type="domain" description="NIDO" evidence="3">
    <location>
        <begin position="119"/>
        <end position="169"/>
    </location>
</feature>
<feature type="region of interest" description="Disordered" evidence="2">
    <location>
        <begin position="50"/>
        <end position="74"/>
    </location>
</feature>
<reference evidence="5" key="1">
    <citation type="submission" date="2021-03" db="EMBL/GenBank/DDBJ databases">
        <authorList>
            <person name="Kim M.K."/>
        </authorList>
    </citation>
    <scope>NUCLEOTIDE SEQUENCE</scope>
    <source>
        <strain evidence="5">BT186</strain>
    </source>
</reference>
<dbReference type="InterPro" id="IPR003886">
    <property type="entry name" value="NIDO_dom"/>
</dbReference>
<proteinExistence type="predicted"/>